<dbReference type="InterPro" id="IPR036291">
    <property type="entry name" value="NAD(P)-bd_dom_sf"/>
</dbReference>
<dbReference type="InterPro" id="IPR029063">
    <property type="entry name" value="SAM-dependent_MTases_sf"/>
</dbReference>
<dbReference type="SUPFAM" id="SSF51735">
    <property type="entry name" value="NAD(P)-binding Rossmann-fold domains"/>
    <property type="match status" value="1"/>
</dbReference>
<gene>
    <name evidence="4" type="ORF">FNV44_00155</name>
</gene>
<feature type="domain" description="Polysaccharide biosynthesis protein CapD-like" evidence="3">
    <location>
        <begin position="307"/>
        <end position="588"/>
    </location>
</feature>
<dbReference type="Pfam" id="PF13727">
    <property type="entry name" value="CoA_binding_3"/>
    <property type="match status" value="1"/>
</dbReference>
<dbReference type="Pfam" id="PF02719">
    <property type="entry name" value="Polysacc_synt_2"/>
    <property type="match status" value="1"/>
</dbReference>
<dbReference type="InterPro" id="IPR051203">
    <property type="entry name" value="Polysaccharide_Synthase-Rel"/>
</dbReference>
<evidence type="ECO:0000259" key="3">
    <source>
        <dbReference type="Pfam" id="PF02719"/>
    </source>
</evidence>
<feature type="transmembrane region" description="Helical" evidence="2">
    <location>
        <begin position="64"/>
        <end position="86"/>
    </location>
</feature>
<organism evidence="4 5">
    <name type="scientific">Acholeplasma laidlawii</name>
    <dbReference type="NCBI Taxonomy" id="2148"/>
    <lineage>
        <taxon>Bacteria</taxon>
        <taxon>Bacillati</taxon>
        <taxon>Mycoplasmatota</taxon>
        <taxon>Mollicutes</taxon>
        <taxon>Acholeplasmatales</taxon>
        <taxon>Acholeplasmataceae</taxon>
        <taxon>Acholeplasma</taxon>
    </lineage>
</organism>
<dbReference type="AlphaFoldDB" id="A0A553IH10"/>
<comment type="caution">
    <text evidence="4">The sequence shown here is derived from an EMBL/GenBank/DDBJ whole genome shotgun (WGS) entry which is preliminary data.</text>
</comment>
<dbReference type="SUPFAM" id="SSF53335">
    <property type="entry name" value="S-adenosyl-L-methionine-dependent methyltransferases"/>
    <property type="match status" value="1"/>
</dbReference>
<dbReference type="Gene3D" id="3.40.50.720">
    <property type="entry name" value="NAD(P)-binding Rossmann-like Domain"/>
    <property type="match status" value="2"/>
</dbReference>
<feature type="transmembrane region" description="Helical" evidence="2">
    <location>
        <begin position="21"/>
        <end position="44"/>
    </location>
</feature>
<protein>
    <submittedName>
        <fullName evidence="4">Polysaccharide biosynthesis protein</fullName>
    </submittedName>
</protein>
<comment type="similarity">
    <text evidence="1">Belongs to the polysaccharide synthase family.</text>
</comment>
<evidence type="ECO:0000313" key="4">
    <source>
        <dbReference type="EMBL" id="TRX99486.1"/>
    </source>
</evidence>
<dbReference type="InterPro" id="IPR003869">
    <property type="entry name" value="Polysac_CapD-like"/>
</dbReference>
<feature type="transmembrane region" description="Helical" evidence="2">
    <location>
        <begin position="98"/>
        <end position="121"/>
    </location>
</feature>
<dbReference type="EMBL" id="VKID01000001">
    <property type="protein sequence ID" value="TRX99486.1"/>
    <property type="molecule type" value="Genomic_DNA"/>
</dbReference>
<dbReference type="PANTHER" id="PTHR43318">
    <property type="entry name" value="UDP-N-ACETYLGLUCOSAMINE 4,6-DEHYDRATASE"/>
    <property type="match status" value="1"/>
</dbReference>
<accession>A0A553IH10</accession>
<dbReference type="CDD" id="cd05237">
    <property type="entry name" value="UDP_invert_4-6DH_SDR_e"/>
    <property type="match status" value="1"/>
</dbReference>
<evidence type="ECO:0000256" key="1">
    <source>
        <dbReference type="ARBA" id="ARBA00007430"/>
    </source>
</evidence>
<keyword evidence="2" id="KW-0812">Transmembrane</keyword>
<proteinExistence type="inferred from homology"/>
<name>A0A553IH10_ACHLA</name>
<evidence type="ECO:0000256" key="2">
    <source>
        <dbReference type="SAM" id="Phobius"/>
    </source>
</evidence>
<keyword evidence="2" id="KW-0472">Membrane</keyword>
<sequence length="640" mass="72900">MWDINIKRHLRGDYMSRKEKFMAFLKVYKYVLYDIATIVISYYLTIWVFKNMGGGIELNYDHKALWLAFAFIIPAKILLNQIFGIYRIISKYASFEDFFRMILVVTGTNILLVLAIFLFNIEVMSESAFITITFIEITGMIIPRIIRRTTSLVAYRLRLKVSHETGVRTLIIGAGSAGEMVVKEIYKNKSLNNVLIGFVDDDKEKVGRQIMGISILGTLDNIKEIVGRYAVQEVIIAIKNFPKHRFHELVNSLIQLHIKVKKLNLIEDVNQNEVSKLVDLKVEDLLNRPVIKLDNKGIRDFIGDEVVLVTGGGGSIGSELCRQIFELNPKQLIIFDIYENNAYEIQMELNRKVYKDSSKQYPKLDVRIGSVYNKVRLEEIFKEFKPTIVFHAAAYKHVPLMEDSAVESVRTNVLGTMNTAKLSTKYGVKKFVLVSSDKAVRSTNIMGASKRFAELIIFNEQKHSETSFTAVRFGNVLGSNGSVIPLFKKQIEDGGPVTVTHKEITRYFMTIPESVSLILQCGAYAKNGELFILDMGEPVKIYEFAEKMIRLAGYRVDEDIKIEVVGLRPGEKLYEELLLDVNDPNIHKTENKLIFIENGNGNHLNVELTTHLLDNLESLTNDEVKLHVSQIVSSYVPNNK</sequence>
<reference evidence="4 5" key="1">
    <citation type="submission" date="2019-07" db="EMBL/GenBank/DDBJ databases">
        <title>Genome sequence of Acholeplasma laidlawii strain with increased resistance to erythromycin.</title>
        <authorList>
            <person name="Medvedeva E.S."/>
            <person name="Baranova N.B."/>
            <person name="Siniagina M.N."/>
            <person name="Mouzykantov A."/>
            <person name="Chernova O.A."/>
            <person name="Chernov V.M."/>
        </authorList>
    </citation>
    <scope>NUCLEOTIDE SEQUENCE [LARGE SCALE GENOMIC DNA]</scope>
    <source>
        <strain evidence="4 5">PG8REry</strain>
    </source>
</reference>
<evidence type="ECO:0000313" key="5">
    <source>
        <dbReference type="Proteomes" id="UP000315938"/>
    </source>
</evidence>
<dbReference type="Proteomes" id="UP000315938">
    <property type="component" value="Unassembled WGS sequence"/>
</dbReference>
<dbReference type="PANTHER" id="PTHR43318:SF1">
    <property type="entry name" value="POLYSACCHARIDE BIOSYNTHESIS PROTEIN EPSC-RELATED"/>
    <property type="match status" value="1"/>
</dbReference>
<keyword evidence="2" id="KW-1133">Transmembrane helix</keyword>